<evidence type="ECO:0000256" key="7">
    <source>
        <dbReference type="ARBA" id="ARBA00023136"/>
    </source>
</evidence>
<feature type="transmembrane region" description="Helical" evidence="8">
    <location>
        <begin position="144"/>
        <end position="170"/>
    </location>
</feature>
<evidence type="ECO:0000256" key="1">
    <source>
        <dbReference type="ARBA" id="ARBA00004651"/>
    </source>
</evidence>
<feature type="domain" description="ABC transmembrane type-1" evidence="9">
    <location>
        <begin position="62"/>
        <end position="270"/>
    </location>
</feature>
<dbReference type="SUPFAM" id="SSF161098">
    <property type="entry name" value="MetI-like"/>
    <property type="match status" value="1"/>
</dbReference>
<dbReference type="PROSITE" id="PS50928">
    <property type="entry name" value="ABC_TM1"/>
    <property type="match status" value="1"/>
</dbReference>
<organism evidence="10 11">
    <name type="scientific">Fictibacillus nanhaiensis</name>
    <dbReference type="NCBI Taxonomy" id="742169"/>
    <lineage>
        <taxon>Bacteria</taxon>
        <taxon>Bacillati</taxon>
        <taxon>Bacillota</taxon>
        <taxon>Bacilli</taxon>
        <taxon>Bacillales</taxon>
        <taxon>Fictibacillaceae</taxon>
        <taxon>Fictibacillus</taxon>
    </lineage>
</organism>
<evidence type="ECO:0000256" key="3">
    <source>
        <dbReference type="ARBA" id="ARBA00022448"/>
    </source>
</evidence>
<evidence type="ECO:0000313" key="11">
    <source>
        <dbReference type="Proteomes" id="UP001296923"/>
    </source>
</evidence>
<keyword evidence="11" id="KW-1185">Reference proteome</keyword>
<dbReference type="Pfam" id="PF00528">
    <property type="entry name" value="BPD_transp_1"/>
    <property type="match status" value="1"/>
</dbReference>
<sequence>MKKKTNGFLWLTATPFFVLIIGFLFLPFIAMIISSFKKNGEAGFSLFNYTEVFTNKFYLQAIGNSVLISFTASLIGILVAVFVAYSFTKFSPKVQERLLLLANMTSNFAGVPLAFAYIVLLGTSGLFTILFNELSIGFLQGFNLYSWFGLVIIYIYFQIPLAIMLLYPIYLGIEKRWKEAATLLGASPLQFWLKIGIPFILPGIAGTFSILFANAMGAYATAYALVGSNFNLLPIRIGALISGDIFAQPELGSALAVFLGVSMIIALLINEWLMRLVRRDLA</sequence>
<proteinExistence type="inferred from homology"/>
<evidence type="ECO:0000256" key="2">
    <source>
        <dbReference type="ARBA" id="ARBA00007069"/>
    </source>
</evidence>
<evidence type="ECO:0000256" key="8">
    <source>
        <dbReference type="RuleBase" id="RU363032"/>
    </source>
</evidence>
<dbReference type="InterPro" id="IPR000515">
    <property type="entry name" value="MetI-like"/>
</dbReference>
<dbReference type="InterPro" id="IPR035906">
    <property type="entry name" value="MetI-like_sf"/>
</dbReference>
<evidence type="ECO:0000256" key="5">
    <source>
        <dbReference type="ARBA" id="ARBA00022692"/>
    </source>
</evidence>
<dbReference type="CDD" id="cd06261">
    <property type="entry name" value="TM_PBP2"/>
    <property type="match status" value="1"/>
</dbReference>
<name>A0ABS2ZUX7_9BACL</name>
<dbReference type="RefSeq" id="WP_205726610.1">
    <property type="nucleotide sequence ID" value="NZ_JAFHKR010000039.1"/>
</dbReference>
<keyword evidence="5 8" id="KW-0812">Transmembrane</keyword>
<keyword evidence="7 8" id="KW-0472">Membrane</keyword>
<feature type="transmembrane region" description="Helical" evidence="8">
    <location>
        <begin position="108"/>
        <end position="132"/>
    </location>
</feature>
<feature type="transmembrane region" description="Helical" evidence="8">
    <location>
        <begin position="7"/>
        <end position="33"/>
    </location>
</feature>
<comment type="caution">
    <text evidence="10">The sequence shown here is derived from an EMBL/GenBank/DDBJ whole genome shotgun (WGS) entry which is preliminary data.</text>
</comment>
<dbReference type="PANTHER" id="PTHR42929:SF1">
    <property type="entry name" value="INNER MEMBRANE ABC TRANSPORTER PERMEASE PROTEIN YDCU-RELATED"/>
    <property type="match status" value="1"/>
</dbReference>
<gene>
    <name evidence="10" type="ORF">JYA63_16215</name>
</gene>
<keyword evidence="3 8" id="KW-0813">Transport</keyword>
<feature type="transmembrane region" description="Helical" evidence="8">
    <location>
        <begin position="251"/>
        <end position="269"/>
    </location>
</feature>
<feature type="transmembrane region" description="Helical" evidence="8">
    <location>
        <begin position="66"/>
        <end position="87"/>
    </location>
</feature>
<dbReference type="PANTHER" id="PTHR42929">
    <property type="entry name" value="INNER MEMBRANE ABC TRANSPORTER PERMEASE PROTEIN YDCU-RELATED-RELATED"/>
    <property type="match status" value="1"/>
</dbReference>
<dbReference type="Proteomes" id="UP001296923">
    <property type="component" value="Unassembled WGS sequence"/>
</dbReference>
<keyword evidence="6 8" id="KW-1133">Transmembrane helix</keyword>
<evidence type="ECO:0000256" key="4">
    <source>
        <dbReference type="ARBA" id="ARBA00022475"/>
    </source>
</evidence>
<keyword evidence="4" id="KW-1003">Cell membrane</keyword>
<evidence type="ECO:0000259" key="9">
    <source>
        <dbReference type="PROSITE" id="PS50928"/>
    </source>
</evidence>
<evidence type="ECO:0000256" key="6">
    <source>
        <dbReference type="ARBA" id="ARBA00022989"/>
    </source>
</evidence>
<dbReference type="EMBL" id="JAFHKR010000039">
    <property type="protein sequence ID" value="MBN3555824.1"/>
    <property type="molecule type" value="Genomic_DNA"/>
</dbReference>
<comment type="similarity">
    <text evidence="2">Belongs to the binding-protein-dependent transport system permease family. CysTW subfamily.</text>
</comment>
<protein>
    <submittedName>
        <fullName evidence="10">ABC transporter permease subunit</fullName>
    </submittedName>
</protein>
<comment type="subcellular location">
    <subcellularLocation>
        <location evidence="1 8">Cell membrane</location>
        <topology evidence="1 8">Multi-pass membrane protein</topology>
    </subcellularLocation>
</comment>
<feature type="transmembrane region" description="Helical" evidence="8">
    <location>
        <begin position="191"/>
        <end position="213"/>
    </location>
</feature>
<accession>A0ABS2ZUX7</accession>
<evidence type="ECO:0000313" key="10">
    <source>
        <dbReference type="EMBL" id="MBN3555824.1"/>
    </source>
</evidence>
<reference evidence="10 11" key="1">
    <citation type="submission" date="2021-01" db="EMBL/GenBank/DDBJ databases">
        <title>Genome Sequencing of Type Strains.</title>
        <authorList>
            <person name="Lemaire J.F."/>
            <person name="Inderbitzin P."/>
            <person name="Collins S.B."/>
            <person name="Wespe N."/>
            <person name="Knight-Connoni V."/>
        </authorList>
    </citation>
    <scope>NUCLEOTIDE SEQUENCE [LARGE SCALE GENOMIC DNA]</scope>
    <source>
        <strain evidence="10 11">DSM 23009</strain>
    </source>
</reference>
<dbReference type="Gene3D" id="1.10.3720.10">
    <property type="entry name" value="MetI-like"/>
    <property type="match status" value="1"/>
</dbReference>